<dbReference type="EMBL" id="JAWRVI010000157">
    <property type="protein sequence ID" value="KAK4073558.1"/>
    <property type="molecule type" value="Genomic_DNA"/>
</dbReference>
<dbReference type="Gene3D" id="3.30.565.10">
    <property type="entry name" value="Histidine kinase-like ATPase, C-terminal domain"/>
    <property type="match status" value="1"/>
</dbReference>
<evidence type="ECO:0000256" key="6">
    <source>
        <dbReference type="SAM" id="MobiDB-lite"/>
    </source>
</evidence>
<dbReference type="PROSITE" id="PS50109">
    <property type="entry name" value="HIS_KIN"/>
    <property type="match status" value="1"/>
</dbReference>
<evidence type="ECO:0000256" key="3">
    <source>
        <dbReference type="ARBA" id="ARBA00022679"/>
    </source>
</evidence>
<feature type="domain" description="Response regulatory" evidence="8">
    <location>
        <begin position="353"/>
        <end position="474"/>
    </location>
</feature>
<keyword evidence="5" id="KW-0597">Phosphoprotein</keyword>
<dbReference type="CDD" id="cd17546">
    <property type="entry name" value="REC_hyHK_CKI1_RcsC-like"/>
    <property type="match status" value="1"/>
</dbReference>
<dbReference type="Pfam" id="PF02518">
    <property type="entry name" value="HATPase_c"/>
    <property type="match status" value="1"/>
</dbReference>
<name>A0ABR0BF86_PURLI</name>
<comment type="caution">
    <text evidence="9">The sequence shown here is derived from an EMBL/GenBank/DDBJ whole genome shotgun (WGS) entry which is preliminary data.</text>
</comment>
<evidence type="ECO:0000256" key="2">
    <source>
        <dbReference type="ARBA" id="ARBA00012438"/>
    </source>
</evidence>
<organism evidence="9 10">
    <name type="scientific">Purpureocillium lilacinum</name>
    <name type="common">Paecilomyces lilacinus</name>
    <dbReference type="NCBI Taxonomy" id="33203"/>
    <lineage>
        <taxon>Eukaryota</taxon>
        <taxon>Fungi</taxon>
        <taxon>Dikarya</taxon>
        <taxon>Ascomycota</taxon>
        <taxon>Pezizomycotina</taxon>
        <taxon>Sordariomycetes</taxon>
        <taxon>Hypocreomycetidae</taxon>
        <taxon>Hypocreales</taxon>
        <taxon>Ophiocordycipitaceae</taxon>
        <taxon>Purpureocillium</taxon>
    </lineage>
</organism>
<evidence type="ECO:0000256" key="1">
    <source>
        <dbReference type="ARBA" id="ARBA00000085"/>
    </source>
</evidence>
<proteinExistence type="predicted"/>
<sequence length="483" mass="52403">MRSNEAWAMGSGRCRGAPAAVPTQLCAEGTPHKNVVACAMILKPPDEWAGVCMLDSTSSLPLWPHGCKQTGQRDSWHWPADAGGPESPSPGPRRHPLTLSRSTRLFKPFAQEDELAPGTGLGLSLVKAIVSQLRGEITVESQVGAGTKIVVTLPLEQSLPACKRSLNWLGEDSEFEEQVRELKGLRVRVSGFEDRERPGVCGEGHAIVEDICHRWLLMDPVPDQQEQQTTTGIVLWTIDALPILFDQIEQLAKAPNVVVCQDALVTGQGHEQGRVRLGFEFISQPSHAGQLPTRGSLLKKLGSSAVSTAEVESRHRASASNEGALPAPIGPSKLQTSIDEQVLANHESAVPYKLLLVDDNPINLKILSSSMGKLGHAYQAVSNGRQAVEAYMQNPDQFVGVLMDISMPVMDGLEATRQIRSYEQRKKLKAVLIMALTGLVSDSVRQEALRNGVDMFLTKPVRLKDLSAQLEKMSILPRAAAGL</sequence>
<dbReference type="EC" id="2.7.13.3" evidence="2"/>
<evidence type="ECO:0000313" key="9">
    <source>
        <dbReference type="EMBL" id="KAK4073558.1"/>
    </source>
</evidence>
<evidence type="ECO:0000259" key="7">
    <source>
        <dbReference type="PROSITE" id="PS50109"/>
    </source>
</evidence>
<evidence type="ECO:0000256" key="5">
    <source>
        <dbReference type="PROSITE-ProRule" id="PRU00169"/>
    </source>
</evidence>
<dbReference type="SUPFAM" id="SSF55874">
    <property type="entry name" value="ATPase domain of HSP90 chaperone/DNA topoisomerase II/histidine kinase"/>
    <property type="match status" value="1"/>
</dbReference>
<dbReference type="Gene3D" id="3.40.50.2300">
    <property type="match status" value="1"/>
</dbReference>
<feature type="modified residue" description="4-aspartylphosphate" evidence="5">
    <location>
        <position position="404"/>
    </location>
</feature>
<dbReference type="InterPro" id="IPR005467">
    <property type="entry name" value="His_kinase_dom"/>
</dbReference>
<dbReference type="Proteomes" id="UP001287286">
    <property type="component" value="Unassembled WGS sequence"/>
</dbReference>
<evidence type="ECO:0000256" key="4">
    <source>
        <dbReference type="ARBA" id="ARBA00022777"/>
    </source>
</evidence>
<protein>
    <recommendedName>
        <fullName evidence="2">histidine kinase</fullName>
        <ecNumber evidence="2">2.7.13.3</ecNumber>
    </recommendedName>
</protein>
<dbReference type="SMART" id="SM00448">
    <property type="entry name" value="REC"/>
    <property type="match status" value="1"/>
</dbReference>
<comment type="catalytic activity">
    <reaction evidence="1">
        <text>ATP + protein L-histidine = ADP + protein N-phospho-L-histidine.</text>
        <dbReference type="EC" id="2.7.13.3"/>
    </reaction>
</comment>
<feature type="domain" description="Histidine kinase" evidence="7">
    <location>
        <begin position="104"/>
        <end position="157"/>
    </location>
</feature>
<evidence type="ECO:0000259" key="8">
    <source>
        <dbReference type="PROSITE" id="PS50110"/>
    </source>
</evidence>
<dbReference type="PRINTS" id="PR00344">
    <property type="entry name" value="BCTRLSENSOR"/>
</dbReference>
<dbReference type="InterPro" id="IPR001789">
    <property type="entry name" value="Sig_transdc_resp-reg_receiver"/>
</dbReference>
<dbReference type="InterPro" id="IPR003594">
    <property type="entry name" value="HATPase_dom"/>
</dbReference>
<dbReference type="PANTHER" id="PTHR43047">
    <property type="entry name" value="TWO-COMPONENT HISTIDINE PROTEIN KINASE"/>
    <property type="match status" value="1"/>
</dbReference>
<feature type="region of interest" description="Disordered" evidence="6">
    <location>
        <begin position="309"/>
        <end position="331"/>
    </location>
</feature>
<keyword evidence="10" id="KW-1185">Reference proteome</keyword>
<feature type="region of interest" description="Disordered" evidence="6">
    <location>
        <begin position="71"/>
        <end position="97"/>
    </location>
</feature>
<accession>A0ABR0BF86</accession>
<keyword evidence="3" id="KW-0808">Transferase</keyword>
<evidence type="ECO:0000313" key="10">
    <source>
        <dbReference type="Proteomes" id="UP001287286"/>
    </source>
</evidence>
<dbReference type="Pfam" id="PF00072">
    <property type="entry name" value="Response_reg"/>
    <property type="match status" value="1"/>
</dbReference>
<gene>
    <name evidence="9" type="ORF">Purlil1_13020</name>
</gene>
<dbReference type="InterPro" id="IPR011006">
    <property type="entry name" value="CheY-like_superfamily"/>
</dbReference>
<dbReference type="SUPFAM" id="SSF52172">
    <property type="entry name" value="CheY-like"/>
    <property type="match status" value="1"/>
</dbReference>
<reference evidence="9 10" key="1">
    <citation type="journal article" date="2024" name="Microbiol. Resour. Announc.">
        <title>Genome annotations for the ascomycete fungi Trichoderma harzianum, Trichoderma aggressivum, and Purpureocillium lilacinum.</title>
        <authorList>
            <person name="Beijen E.P.W."/>
            <person name="Ohm R.A."/>
        </authorList>
    </citation>
    <scope>NUCLEOTIDE SEQUENCE [LARGE SCALE GENOMIC DNA]</scope>
    <source>
        <strain evidence="9 10">CBS 150709</strain>
    </source>
</reference>
<dbReference type="InterPro" id="IPR004358">
    <property type="entry name" value="Sig_transdc_His_kin-like_C"/>
</dbReference>
<dbReference type="InterPro" id="IPR036890">
    <property type="entry name" value="HATPase_C_sf"/>
</dbReference>
<dbReference type="PANTHER" id="PTHR43047:SF72">
    <property type="entry name" value="OSMOSENSING HISTIDINE PROTEIN KINASE SLN1"/>
    <property type="match status" value="1"/>
</dbReference>
<dbReference type="PROSITE" id="PS50110">
    <property type="entry name" value="RESPONSE_REGULATORY"/>
    <property type="match status" value="1"/>
</dbReference>
<keyword evidence="4" id="KW-0418">Kinase</keyword>